<reference evidence="1" key="2">
    <citation type="journal article" date="2015" name="Data Brief">
        <title>Shoot transcriptome of the giant reed, Arundo donax.</title>
        <authorList>
            <person name="Barrero R.A."/>
            <person name="Guerrero F.D."/>
            <person name="Moolhuijzen P."/>
            <person name="Goolsby J.A."/>
            <person name="Tidwell J."/>
            <person name="Bellgard S.E."/>
            <person name="Bellgard M.I."/>
        </authorList>
    </citation>
    <scope>NUCLEOTIDE SEQUENCE</scope>
    <source>
        <tissue evidence="1">Shoot tissue taken approximately 20 cm above the soil surface</tissue>
    </source>
</reference>
<sequence length="59" mass="7024">MQPEGSVEVPITIEGDNCGLLQRFEMHYFWLCYFNYVCSEQVFTNAITRHRIVFISKVY</sequence>
<dbReference type="EMBL" id="GBRH01190651">
    <property type="protein sequence ID" value="JAE07245.1"/>
    <property type="molecule type" value="Transcribed_RNA"/>
</dbReference>
<organism evidence="1">
    <name type="scientific">Arundo donax</name>
    <name type="common">Giant reed</name>
    <name type="synonym">Donax arundinaceus</name>
    <dbReference type="NCBI Taxonomy" id="35708"/>
    <lineage>
        <taxon>Eukaryota</taxon>
        <taxon>Viridiplantae</taxon>
        <taxon>Streptophyta</taxon>
        <taxon>Embryophyta</taxon>
        <taxon>Tracheophyta</taxon>
        <taxon>Spermatophyta</taxon>
        <taxon>Magnoliopsida</taxon>
        <taxon>Liliopsida</taxon>
        <taxon>Poales</taxon>
        <taxon>Poaceae</taxon>
        <taxon>PACMAD clade</taxon>
        <taxon>Arundinoideae</taxon>
        <taxon>Arundineae</taxon>
        <taxon>Arundo</taxon>
    </lineage>
</organism>
<evidence type="ECO:0000313" key="1">
    <source>
        <dbReference type="EMBL" id="JAE07245.1"/>
    </source>
</evidence>
<name>A0A0A9F2K1_ARUDO</name>
<reference evidence="1" key="1">
    <citation type="submission" date="2014-09" db="EMBL/GenBank/DDBJ databases">
        <authorList>
            <person name="Magalhaes I.L.F."/>
            <person name="Oliveira U."/>
            <person name="Santos F.R."/>
            <person name="Vidigal T.H.D.A."/>
            <person name="Brescovit A.D."/>
            <person name="Santos A.J."/>
        </authorList>
    </citation>
    <scope>NUCLEOTIDE SEQUENCE</scope>
    <source>
        <tissue evidence="1">Shoot tissue taken approximately 20 cm above the soil surface</tissue>
    </source>
</reference>
<accession>A0A0A9F2K1</accession>
<dbReference type="AlphaFoldDB" id="A0A0A9F2K1"/>
<protein>
    <submittedName>
        <fullName evidence="1">Uncharacterized protein</fullName>
    </submittedName>
</protein>
<proteinExistence type="predicted"/>